<dbReference type="RefSeq" id="WP_092718643.1">
    <property type="nucleotide sequence ID" value="NZ_FMAG01000011.1"/>
</dbReference>
<dbReference type="OrthoDB" id="9814760at2"/>
<sequence>MPVGFSQGLSFDRKRTNWGRTGYRPLAWCAWYPADDDADEIAPSPSWFKQKPVAPNAPMKKSTDPRPLVLLSHGSGGLAIGLEWLGHRLAQSGFVALGIDHHGHTGSEPYRAEGFLCLWERAADLTALLGANDWREVLGGTIENHACVAGFSAGAYTAMLLVGARVAYSQFEPDNPQKSPIRGPREFPDLADHIPSLLQDEIFLESWNRRRDSFRDDRLKAALAIAPGRSVLGFARESLEEITTPVQVVGGDADVIAPAHECCTWLHENVRSSSLEIMSGGVGHYTFLPEPTLLGLRVSPAVFTDAAGVVRENVHNHVAQIAVAFFTAARRGNLGESQALA</sequence>
<dbReference type="Proteomes" id="UP000199101">
    <property type="component" value="Unassembled WGS sequence"/>
</dbReference>
<organism evidence="1 2">
    <name type="scientific">Rhizobium multihospitium</name>
    <dbReference type="NCBI Taxonomy" id="410764"/>
    <lineage>
        <taxon>Bacteria</taxon>
        <taxon>Pseudomonadati</taxon>
        <taxon>Pseudomonadota</taxon>
        <taxon>Alphaproteobacteria</taxon>
        <taxon>Hyphomicrobiales</taxon>
        <taxon>Rhizobiaceae</taxon>
        <taxon>Rhizobium/Agrobacterium group</taxon>
        <taxon>Rhizobium</taxon>
    </lineage>
</organism>
<dbReference type="AlphaFoldDB" id="A0A1C3X6M8"/>
<dbReference type="Gene3D" id="3.40.50.1820">
    <property type="entry name" value="alpha/beta hydrolase"/>
    <property type="match status" value="1"/>
</dbReference>
<dbReference type="EMBL" id="FMAG01000011">
    <property type="protein sequence ID" value="SCB47933.1"/>
    <property type="molecule type" value="Genomic_DNA"/>
</dbReference>
<keyword evidence="1" id="KW-0378">Hydrolase</keyword>
<protein>
    <submittedName>
        <fullName evidence="1">Predicted dienelactone hydrolase</fullName>
    </submittedName>
</protein>
<dbReference type="SUPFAM" id="SSF53474">
    <property type="entry name" value="alpha/beta-Hydrolases"/>
    <property type="match status" value="1"/>
</dbReference>
<proteinExistence type="predicted"/>
<evidence type="ECO:0000313" key="1">
    <source>
        <dbReference type="EMBL" id="SCB47933.1"/>
    </source>
</evidence>
<keyword evidence="2" id="KW-1185">Reference proteome</keyword>
<dbReference type="GO" id="GO:0016787">
    <property type="term" value="F:hydrolase activity"/>
    <property type="evidence" value="ECO:0007669"/>
    <property type="project" value="UniProtKB-KW"/>
</dbReference>
<reference evidence="2" key="1">
    <citation type="submission" date="2016-08" db="EMBL/GenBank/DDBJ databases">
        <authorList>
            <person name="Varghese N."/>
            <person name="Submissions Spin"/>
        </authorList>
    </citation>
    <scope>NUCLEOTIDE SEQUENCE [LARGE SCALE GENOMIC DNA]</scope>
    <source>
        <strain evidence="2">HAMBI 2975</strain>
    </source>
</reference>
<gene>
    <name evidence="1" type="ORF">GA0061103_0265</name>
</gene>
<name>A0A1C3X6M8_9HYPH</name>
<dbReference type="STRING" id="410764.GA0061103_0265"/>
<dbReference type="PIRSF" id="PIRSF031982">
    <property type="entry name" value="UCP031982_abhydr"/>
    <property type="match status" value="1"/>
</dbReference>
<accession>A0A1C3X6M8</accession>
<dbReference type="InterPro" id="IPR029058">
    <property type="entry name" value="AB_hydrolase_fold"/>
</dbReference>
<evidence type="ECO:0000313" key="2">
    <source>
        <dbReference type="Proteomes" id="UP000199101"/>
    </source>
</evidence>
<dbReference type="InterPro" id="IPR016986">
    <property type="entry name" value="UCP031982_abhydr"/>
</dbReference>